<dbReference type="AlphaFoldDB" id="A0A9P5WVU7"/>
<evidence type="ECO:0000313" key="3">
    <source>
        <dbReference type="Proteomes" id="UP000807342"/>
    </source>
</evidence>
<sequence length="234" mass="25325">MPHKPRSKFADNATSAPAFKLCDATQHLLTTMNQDHRAASTFTIDEYSTLVPVTWRSQVMDDLLHMHFKLITPLTTSTADTPIKVDNNNKDDSEDNELSPAEELTNAIAAFRQWFESNNIADNVHPGLVENIRCIAMMFSLIPVPHCCPTPPPCICPHQADAPLCNHLHADDISTPPPCAQPHCGNEDIPMEPPAPTHAYSEAALQTPAPSHEASMPPPPPAAVASSPPAGPRG</sequence>
<gene>
    <name evidence="2" type="ORF">P691DRAFT_769273</name>
</gene>
<protein>
    <submittedName>
        <fullName evidence="2">Uncharacterized protein</fullName>
    </submittedName>
</protein>
<organism evidence="2 3">
    <name type="scientific">Macrolepiota fuliginosa MF-IS2</name>
    <dbReference type="NCBI Taxonomy" id="1400762"/>
    <lineage>
        <taxon>Eukaryota</taxon>
        <taxon>Fungi</taxon>
        <taxon>Dikarya</taxon>
        <taxon>Basidiomycota</taxon>
        <taxon>Agaricomycotina</taxon>
        <taxon>Agaricomycetes</taxon>
        <taxon>Agaricomycetidae</taxon>
        <taxon>Agaricales</taxon>
        <taxon>Agaricineae</taxon>
        <taxon>Agaricaceae</taxon>
        <taxon>Macrolepiota</taxon>
    </lineage>
</organism>
<evidence type="ECO:0000256" key="1">
    <source>
        <dbReference type="SAM" id="MobiDB-lite"/>
    </source>
</evidence>
<comment type="caution">
    <text evidence="2">The sequence shown here is derived from an EMBL/GenBank/DDBJ whole genome shotgun (WGS) entry which is preliminary data.</text>
</comment>
<name>A0A9P5WVU7_9AGAR</name>
<dbReference type="EMBL" id="MU153809">
    <property type="protein sequence ID" value="KAF9439624.1"/>
    <property type="molecule type" value="Genomic_DNA"/>
</dbReference>
<keyword evidence="3" id="KW-1185">Reference proteome</keyword>
<evidence type="ECO:0000313" key="2">
    <source>
        <dbReference type="EMBL" id="KAF9439624.1"/>
    </source>
</evidence>
<feature type="region of interest" description="Disordered" evidence="1">
    <location>
        <begin position="79"/>
        <end position="99"/>
    </location>
</feature>
<feature type="region of interest" description="Disordered" evidence="1">
    <location>
        <begin position="185"/>
        <end position="234"/>
    </location>
</feature>
<reference evidence="2" key="1">
    <citation type="submission" date="2020-11" db="EMBL/GenBank/DDBJ databases">
        <authorList>
            <consortium name="DOE Joint Genome Institute"/>
            <person name="Ahrendt S."/>
            <person name="Riley R."/>
            <person name="Andreopoulos W."/>
            <person name="Labutti K."/>
            <person name="Pangilinan J."/>
            <person name="Ruiz-Duenas F.J."/>
            <person name="Barrasa J.M."/>
            <person name="Sanchez-Garcia M."/>
            <person name="Camarero S."/>
            <person name="Miyauchi S."/>
            <person name="Serrano A."/>
            <person name="Linde D."/>
            <person name="Babiker R."/>
            <person name="Drula E."/>
            <person name="Ayuso-Fernandez I."/>
            <person name="Pacheco R."/>
            <person name="Padilla G."/>
            <person name="Ferreira P."/>
            <person name="Barriuso J."/>
            <person name="Kellner H."/>
            <person name="Castanera R."/>
            <person name="Alfaro M."/>
            <person name="Ramirez L."/>
            <person name="Pisabarro A.G."/>
            <person name="Kuo A."/>
            <person name="Tritt A."/>
            <person name="Lipzen A."/>
            <person name="He G."/>
            <person name="Yan M."/>
            <person name="Ng V."/>
            <person name="Cullen D."/>
            <person name="Martin F."/>
            <person name="Rosso M.-N."/>
            <person name="Henrissat B."/>
            <person name="Hibbett D."/>
            <person name="Martinez A.T."/>
            <person name="Grigoriev I.V."/>
        </authorList>
    </citation>
    <scope>NUCLEOTIDE SEQUENCE</scope>
    <source>
        <strain evidence="2">MF-IS2</strain>
    </source>
</reference>
<accession>A0A9P5WVU7</accession>
<dbReference type="Proteomes" id="UP000807342">
    <property type="component" value="Unassembled WGS sequence"/>
</dbReference>
<proteinExistence type="predicted"/>